<organism evidence="2 3">
    <name type="scientific">Chiloscyllium punctatum</name>
    <name type="common">Brownbanded bambooshark</name>
    <name type="synonym">Hemiscyllium punctatum</name>
    <dbReference type="NCBI Taxonomy" id="137246"/>
    <lineage>
        <taxon>Eukaryota</taxon>
        <taxon>Metazoa</taxon>
        <taxon>Chordata</taxon>
        <taxon>Craniata</taxon>
        <taxon>Vertebrata</taxon>
        <taxon>Chondrichthyes</taxon>
        <taxon>Elasmobranchii</taxon>
        <taxon>Galeomorphii</taxon>
        <taxon>Galeoidea</taxon>
        <taxon>Orectolobiformes</taxon>
        <taxon>Hemiscylliidae</taxon>
        <taxon>Chiloscyllium</taxon>
    </lineage>
</organism>
<evidence type="ECO:0000256" key="1">
    <source>
        <dbReference type="SAM" id="MobiDB-lite"/>
    </source>
</evidence>
<protein>
    <submittedName>
        <fullName evidence="2">Uncharacterized protein</fullName>
    </submittedName>
</protein>
<comment type="caution">
    <text evidence="2">The sequence shown here is derived from an EMBL/GenBank/DDBJ whole genome shotgun (WGS) entry which is preliminary data.</text>
</comment>
<dbReference type="Proteomes" id="UP000287033">
    <property type="component" value="Unassembled WGS sequence"/>
</dbReference>
<gene>
    <name evidence="2" type="ORF">chiPu_0027861</name>
</gene>
<sequence>MAMVYVTVSAGGTIREGRHHSGGAAGGRTQSGAERRGERSGR</sequence>
<dbReference type="AlphaFoldDB" id="A0A401TMM1"/>
<feature type="compositionally biased region" description="Basic and acidic residues" evidence="1">
    <location>
        <begin position="33"/>
        <end position="42"/>
    </location>
</feature>
<reference evidence="2 3" key="1">
    <citation type="journal article" date="2018" name="Nat. Ecol. Evol.">
        <title>Shark genomes provide insights into elasmobranch evolution and the origin of vertebrates.</title>
        <authorList>
            <person name="Hara Y"/>
            <person name="Yamaguchi K"/>
            <person name="Onimaru K"/>
            <person name="Kadota M"/>
            <person name="Koyanagi M"/>
            <person name="Keeley SD"/>
            <person name="Tatsumi K"/>
            <person name="Tanaka K"/>
            <person name="Motone F"/>
            <person name="Kageyama Y"/>
            <person name="Nozu R"/>
            <person name="Adachi N"/>
            <person name="Nishimura O"/>
            <person name="Nakagawa R"/>
            <person name="Tanegashima C"/>
            <person name="Kiyatake I"/>
            <person name="Matsumoto R"/>
            <person name="Murakumo K"/>
            <person name="Nishida K"/>
            <person name="Terakita A"/>
            <person name="Kuratani S"/>
            <person name="Sato K"/>
            <person name="Hyodo S Kuraku.S."/>
        </authorList>
    </citation>
    <scope>NUCLEOTIDE SEQUENCE [LARGE SCALE GENOMIC DNA]</scope>
</reference>
<evidence type="ECO:0000313" key="3">
    <source>
        <dbReference type="Proteomes" id="UP000287033"/>
    </source>
</evidence>
<feature type="region of interest" description="Disordered" evidence="1">
    <location>
        <begin position="10"/>
        <end position="42"/>
    </location>
</feature>
<keyword evidence="3" id="KW-1185">Reference proteome</keyword>
<feature type="non-terminal residue" evidence="2">
    <location>
        <position position="42"/>
    </location>
</feature>
<dbReference type="EMBL" id="BEZZ01116188">
    <property type="protein sequence ID" value="GCC43921.1"/>
    <property type="molecule type" value="Genomic_DNA"/>
</dbReference>
<evidence type="ECO:0000313" key="2">
    <source>
        <dbReference type="EMBL" id="GCC43921.1"/>
    </source>
</evidence>
<accession>A0A401TMM1</accession>
<proteinExistence type="predicted"/>
<name>A0A401TMM1_CHIPU</name>